<name>A0A5C3QJN1_9AGAR</name>
<sequence>MGGKKQTEAVVLWSNWAYRCLLGWAWLCELASNRTRRKSSPISSWASLVVAISILFQESQVMGACRAKRSWDWAASSW</sequence>
<reference evidence="1 2" key="1">
    <citation type="journal article" date="2019" name="Nat. Ecol. Evol.">
        <title>Megaphylogeny resolves global patterns of mushroom evolution.</title>
        <authorList>
            <person name="Varga T."/>
            <person name="Krizsan K."/>
            <person name="Foldi C."/>
            <person name="Dima B."/>
            <person name="Sanchez-Garcia M."/>
            <person name="Sanchez-Ramirez S."/>
            <person name="Szollosi G.J."/>
            <person name="Szarkandi J.G."/>
            <person name="Papp V."/>
            <person name="Albert L."/>
            <person name="Andreopoulos W."/>
            <person name="Angelini C."/>
            <person name="Antonin V."/>
            <person name="Barry K.W."/>
            <person name="Bougher N.L."/>
            <person name="Buchanan P."/>
            <person name="Buyck B."/>
            <person name="Bense V."/>
            <person name="Catcheside P."/>
            <person name="Chovatia M."/>
            <person name="Cooper J."/>
            <person name="Damon W."/>
            <person name="Desjardin D."/>
            <person name="Finy P."/>
            <person name="Geml J."/>
            <person name="Haridas S."/>
            <person name="Hughes K."/>
            <person name="Justo A."/>
            <person name="Karasinski D."/>
            <person name="Kautmanova I."/>
            <person name="Kiss B."/>
            <person name="Kocsube S."/>
            <person name="Kotiranta H."/>
            <person name="LaButti K.M."/>
            <person name="Lechner B.E."/>
            <person name="Liimatainen K."/>
            <person name="Lipzen A."/>
            <person name="Lukacs Z."/>
            <person name="Mihaltcheva S."/>
            <person name="Morgado L.N."/>
            <person name="Niskanen T."/>
            <person name="Noordeloos M.E."/>
            <person name="Ohm R.A."/>
            <person name="Ortiz-Santana B."/>
            <person name="Ovrebo C."/>
            <person name="Racz N."/>
            <person name="Riley R."/>
            <person name="Savchenko A."/>
            <person name="Shiryaev A."/>
            <person name="Soop K."/>
            <person name="Spirin V."/>
            <person name="Szebenyi C."/>
            <person name="Tomsovsky M."/>
            <person name="Tulloss R.E."/>
            <person name="Uehling J."/>
            <person name="Grigoriev I.V."/>
            <person name="Vagvolgyi C."/>
            <person name="Papp T."/>
            <person name="Martin F.M."/>
            <person name="Miettinen O."/>
            <person name="Hibbett D.S."/>
            <person name="Nagy L.G."/>
        </authorList>
    </citation>
    <scope>NUCLEOTIDE SEQUENCE [LARGE SCALE GENOMIC DNA]</scope>
    <source>
        <strain evidence="1 2">CBS 309.79</strain>
    </source>
</reference>
<evidence type="ECO:0000313" key="2">
    <source>
        <dbReference type="Proteomes" id="UP000305067"/>
    </source>
</evidence>
<evidence type="ECO:0000313" key="1">
    <source>
        <dbReference type="EMBL" id="TFK98553.1"/>
    </source>
</evidence>
<proteinExistence type="predicted"/>
<accession>A0A5C3QJN1</accession>
<dbReference type="AlphaFoldDB" id="A0A5C3QJN1"/>
<dbReference type="Proteomes" id="UP000305067">
    <property type="component" value="Unassembled WGS sequence"/>
</dbReference>
<organism evidence="1 2">
    <name type="scientific">Pterulicium gracile</name>
    <dbReference type="NCBI Taxonomy" id="1884261"/>
    <lineage>
        <taxon>Eukaryota</taxon>
        <taxon>Fungi</taxon>
        <taxon>Dikarya</taxon>
        <taxon>Basidiomycota</taxon>
        <taxon>Agaricomycotina</taxon>
        <taxon>Agaricomycetes</taxon>
        <taxon>Agaricomycetidae</taxon>
        <taxon>Agaricales</taxon>
        <taxon>Pleurotineae</taxon>
        <taxon>Pterulaceae</taxon>
        <taxon>Pterulicium</taxon>
    </lineage>
</organism>
<gene>
    <name evidence="1" type="ORF">BDV98DRAFT_572874</name>
</gene>
<protein>
    <submittedName>
        <fullName evidence="1">Uncharacterized protein</fullName>
    </submittedName>
</protein>
<dbReference type="EMBL" id="ML178839">
    <property type="protein sequence ID" value="TFK98553.1"/>
    <property type="molecule type" value="Genomic_DNA"/>
</dbReference>
<keyword evidence="2" id="KW-1185">Reference proteome</keyword>